<feature type="domain" description="Ig-like" evidence="12">
    <location>
        <begin position="38"/>
        <end position="127"/>
    </location>
</feature>
<name>A0A9Q1D828_CONCO</name>
<dbReference type="GO" id="GO:0007166">
    <property type="term" value="P:cell surface receptor signaling pathway"/>
    <property type="evidence" value="ECO:0007669"/>
    <property type="project" value="TreeGrafter"/>
</dbReference>
<dbReference type="SUPFAM" id="SSF48726">
    <property type="entry name" value="Immunoglobulin"/>
    <property type="match status" value="1"/>
</dbReference>
<dbReference type="InterPro" id="IPR013783">
    <property type="entry name" value="Ig-like_fold"/>
</dbReference>
<dbReference type="FunFam" id="2.60.40.10:FF:000142">
    <property type="entry name" value="V-set domain-containing T-cell activation inhibitor 1"/>
    <property type="match status" value="1"/>
</dbReference>
<evidence type="ECO:0000256" key="5">
    <source>
        <dbReference type="ARBA" id="ARBA00022989"/>
    </source>
</evidence>
<evidence type="ECO:0000256" key="6">
    <source>
        <dbReference type="ARBA" id="ARBA00023136"/>
    </source>
</evidence>
<keyword evidence="6" id="KW-0472">Membrane</keyword>
<dbReference type="Gene3D" id="2.60.40.10">
    <property type="entry name" value="Immunoglobulins"/>
    <property type="match status" value="1"/>
</dbReference>
<evidence type="ECO:0000256" key="11">
    <source>
        <dbReference type="SAM" id="SignalP"/>
    </source>
</evidence>
<evidence type="ECO:0000259" key="12">
    <source>
        <dbReference type="PROSITE" id="PS50835"/>
    </source>
</evidence>
<protein>
    <recommendedName>
        <fullName evidence="12">Ig-like domain-containing protein</fullName>
    </recommendedName>
</protein>
<dbReference type="InterPro" id="IPR007110">
    <property type="entry name" value="Ig-like_dom"/>
</dbReference>
<keyword evidence="3" id="KW-0812">Transmembrane</keyword>
<evidence type="ECO:0000313" key="13">
    <source>
        <dbReference type="EMBL" id="KAJ8261436.1"/>
    </source>
</evidence>
<dbReference type="SMART" id="SM00406">
    <property type="entry name" value="IGv"/>
    <property type="match status" value="1"/>
</dbReference>
<dbReference type="AlphaFoldDB" id="A0A9Q1D828"/>
<dbReference type="GO" id="GO:0031295">
    <property type="term" value="P:T cell costimulation"/>
    <property type="evidence" value="ECO:0007669"/>
    <property type="project" value="TreeGrafter"/>
</dbReference>
<dbReference type="PANTHER" id="PTHR25466">
    <property type="entry name" value="T-LYMPHOCYTE ACTIVATION ANTIGEN"/>
    <property type="match status" value="1"/>
</dbReference>
<evidence type="ECO:0000256" key="8">
    <source>
        <dbReference type="ARBA" id="ARBA00023170"/>
    </source>
</evidence>
<evidence type="ECO:0000256" key="2">
    <source>
        <dbReference type="ARBA" id="ARBA00022475"/>
    </source>
</evidence>
<dbReference type="InterPro" id="IPR003599">
    <property type="entry name" value="Ig_sub"/>
</dbReference>
<keyword evidence="10" id="KW-0393">Immunoglobulin domain</keyword>
<comment type="caution">
    <text evidence="13">The sequence shown here is derived from an EMBL/GenBank/DDBJ whole genome shotgun (WGS) entry which is preliminary data.</text>
</comment>
<dbReference type="InterPro" id="IPR036179">
    <property type="entry name" value="Ig-like_dom_sf"/>
</dbReference>
<keyword evidence="8" id="KW-0675">Receptor</keyword>
<keyword evidence="14" id="KW-1185">Reference proteome</keyword>
<dbReference type="OrthoDB" id="7225082at2759"/>
<keyword evidence="7" id="KW-1015">Disulfide bond</keyword>
<keyword evidence="4 11" id="KW-0732">Signal</keyword>
<evidence type="ECO:0000313" key="14">
    <source>
        <dbReference type="Proteomes" id="UP001152803"/>
    </source>
</evidence>
<sequence>MMKIKIRALCLFLSLICAIRTEGLSVRGPAMPLRVQLGASVTLPCSVDTPIPLRELEVQWMREDSGSLVHLFLEGKSRPESQSPAYSGRAEFFTEEISKGNFSLLLRNVTTEDRGMYKCVVHTDRES</sequence>
<keyword evidence="5" id="KW-1133">Transmembrane helix</keyword>
<evidence type="ECO:0000256" key="10">
    <source>
        <dbReference type="ARBA" id="ARBA00023319"/>
    </source>
</evidence>
<reference evidence="13" key="1">
    <citation type="journal article" date="2023" name="Science">
        <title>Genome structures resolve the early diversification of teleost fishes.</title>
        <authorList>
            <person name="Parey E."/>
            <person name="Louis A."/>
            <person name="Montfort J."/>
            <person name="Bouchez O."/>
            <person name="Roques C."/>
            <person name="Iampietro C."/>
            <person name="Lluch J."/>
            <person name="Castinel A."/>
            <person name="Donnadieu C."/>
            <person name="Desvignes T."/>
            <person name="Floi Bucao C."/>
            <person name="Jouanno E."/>
            <person name="Wen M."/>
            <person name="Mejri S."/>
            <person name="Dirks R."/>
            <person name="Jansen H."/>
            <person name="Henkel C."/>
            <person name="Chen W.J."/>
            <person name="Zahm M."/>
            <person name="Cabau C."/>
            <person name="Klopp C."/>
            <person name="Thompson A.W."/>
            <person name="Robinson-Rechavi M."/>
            <person name="Braasch I."/>
            <person name="Lecointre G."/>
            <person name="Bobe J."/>
            <person name="Postlethwait J.H."/>
            <person name="Berthelot C."/>
            <person name="Roest Crollius H."/>
            <person name="Guiguen Y."/>
        </authorList>
    </citation>
    <scope>NUCLEOTIDE SEQUENCE</scope>
    <source>
        <strain evidence="13">Concon-B</strain>
    </source>
</reference>
<proteinExistence type="predicted"/>
<dbReference type="GO" id="GO:0042130">
    <property type="term" value="P:negative regulation of T cell proliferation"/>
    <property type="evidence" value="ECO:0007669"/>
    <property type="project" value="TreeGrafter"/>
</dbReference>
<dbReference type="InterPro" id="IPR051713">
    <property type="entry name" value="T-cell_Activation_Regulation"/>
</dbReference>
<evidence type="ECO:0000256" key="1">
    <source>
        <dbReference type="ARBA" id="ARBA00004251"/>
    </source>
</evidence>
<dbReference type="GO" id="GO:0071222">
    <property type="term" value="P:cellular response to lipopolysaccharide"/>
    <property type="evidence" value="ECO:0007669"/>
    <property type="project" value="TreeGrafter"/>
</dbReference>
<comment type="subcellular location">
    <subcellularLocation>
        <location evidence="1">Cell membrane</location>
        <topology evidence="1">Single-pass type I membrane protein</topology>
    </subcellularLocation>
</comment>
<feature type="chain" id="PRO_5040238222" description="Ig-like domain-containing protein" evidence="11">
    <location>
        <begin position="24"/>
        <end position="127"/>
    </location>
</feature>
<keyword evidence="2" id="KW-1003">Cell membrane</keyword>
<evidence type="ECO:0000256" key="9">
    <source>
        <dbReference type="ARBA" id="ARBA00023180"/>
    </source>
</evidence>
<gene>
    <name evidence="13" type="ORF">COCON_G00171590</name>
</gene>
<dbReference type="InterPro" id="IPR013106">
    <property type="entry name" value="Ig_V-set"/>
</dbReference>
<dbReference type="GO" id="GO:0009897">
    <property type="term" value="C:external side of plasma membrane"/>
    <property type="evidence" value="ECO:0007669"/>
    <property type="project" value="TreeGrafter"/>
</dbReference>
<evidence type="ECO:0000256" key="4">
    <source>
        <dbReference type="ARBA" id="ARBA00022729"/>
    </source>
</evidence>
<dbReference type="GO" id="GO:0006955">
    <property type="term" value="P:immune response"/>
    <property type="evidence" value="ECO:0007669"/>
    <property type="project" value="TreeGrafter"/>
</dbReference>
<dbReference type="GO" id="GO:0042102">
    <property type="term" value="P:positive regulation of T cell proliferation"/>
    <property type="evidence" value="ECO:0007669"/>
    <property type="project" value="TreeGrafter"/>
</dbReference>
<dbReference type="Pfam" id="PF07686">
    <property type="entry name" value="V-set"/>
    <property type="match status" value="1"/>
</dbReference>
<evidence type="ECO:0000256" key="3">
    <source>
        <dbReference type="ARBA" id="ARBA00022692"/>
    </source>
</evidence>
<dbReference type="PANTHER" id="PTHR25466:SF14">
    <property type="entry name" value="BUTYROPHILIN SUBFAMILY 2 MEMBER A2-LIKE-RELATED"/>
    <property type="match status" value="1"/>
</dbReference>
<feature type="non-terminal residue" evidence="13">
    <location>
        <position position="127"/>
    </location>
</feature>
<feature type="signal peptide" evidence="11">
    <location>
        <begin position="1"/>
        <end position="23"/>
    </location>
</feature>
<dbReference type="Proteomes" id="UP001152803">
    <property type="component" value="Unassembled WGS sequence"/>
</dbReference>
<accession>A0A9Q1D828</accession>
<dbReference type="SMART" id="SM00409">
    <property type="entry name" value="IG"/>
    <property type="match status" value="1"/>
</dbReference>
<organism evidence="13 14">
    <name type="scientific">Conger conger</name>
    <name type="common">Conger eel</name>
    <name type="synonym">Muraena conger</name>
    <dbReference type="NCBI Taxonomy" id="82655"/>
    <lineage>
        <taxon>Eukaryota</taxon>
        <taxon>Metazoa</taxon>
        <taxon>Chordata</taxon>
        <taxon>Craniata</taxon>
        <taxon>Vertebrata</taxon>
        <taxon>Euteleostomi</taxon>
        <taxon>Actinopterygii</taxon>
        <taxon>Neopterygii</taxon>
        <taxon>Teleostei</taxon>
        <taxon>Anguilliformes</taxon>
        <taxon>Congridae</taxon>
        <taxon>Conger</taxon>
    </lineage>
</organism>
<evidence type="ECO:0000256" key="7">
    <source>
        <dbReference type="ARBA" id="ARBA00023157"/>
    </source>
</evidence>
<keyword evidence="9" id="KW-0325">Glycoprotein</keyword>
<dbReference type="PROSITE" id="PS50835">
    <property type="entry name" value="IG_LIKE"/>
    <property type="match status" value="1"/>
</dbReference>
<dbReference type="EMBL" id="JAFJMO010000012">
    <property type="protein sequence ID" value="KAJ8261436.1"/>
    <property type="molecule type" value="Genomic_DNA"/>
</dbReference>